<gene>
    <name evidence="3" type="primary">CCDC115</name>
</gene>
<reference evidence="3" key="1">
    <citation type="submission" date="2025-08" db="UniProtKB">
        <authorList>
            <consortium name="RefSeq"/>
        </authorList>
    </citation>
    <scope>IDENTIFICATION</scope>
</reference>
<dbReference type="PANTHER" id="PTHR31996">
    <property type="entry name" value="COILED-COIL DOMAIN-CONTAINING PROTEIN 115"/>
    <property type="match status" value="1"/>
</dbReference>
<dbReference type="GeneID" id="103111603"/>
<evidence type="ECO:0000256" key="1">
    <source>
        <dbReference type="ARBA" id="ARBA00093634"/>
    </source>
</evidence>
<accession>A0ABM3WCA7</accession>
<dbReference type="PANTHER" id="PTHR31996:SF2">
    <property type="entry name" value="COILED-COIL DOMAIN-CONTAINING PROTEIN 115"/>
    <property type="match status" value="1"/>
</dbReference>
<sequence>MAAAAPELRAEMDAVLLRLFGDLEELEAKRGTLNARVEEGWLSLSKARYAMGAKAVGRLQFASRMEPLLRVSTCEAPGEARKFWAVKAGAQAPEDVGPRDAALRRRKGLPRTPEPEAASTPQDPLNWFGILVPHSLRQAQASFRDGLQLAADIASLQARVDRGRSQLRELQEKLRQLEPGAA</sequence>
<name>A0ABM3WCA7_ERIEU</name>
<proteinExistence type="predicted"/>
<organism evidence="2 3">
    <name type="scientific">Erinaceus europaeus</name>
    <name type="common">Western European hedgehog</name>
    <dbReference type="NCBI Taxonomy" id="9365"/>
    <lineage>
        <taxon>Eukaryota</taxon>
        <taxon>Metazoa</taxon>
        <taxon>Chordata</taxon>
        <taxon>Craniata</taxon>
        <taxon>Vertebrata</taxon>
        <taxon>Euteleostomi</taxon>
        <taxon>Mammalia</taxon>
        <taxon>Eutheria</taxon>
        <taxon>Laurasiatheria</taxon>
        <taxon>Eulipotyphla</taxon>
        <taxon>Erinaceidae</taxon>
        <taxon>Erinaceinae</taxon>
        <taxon>Erinaceus</taxon>
    </lineage>
</organism>
<dbReference type="Proteomes" id="UP001652624">
    <property type="component" value="Chromosome 18"/>
</dbReference>
<evidence type="ECO:0000313" key="3">
    <source>
        <dbReference type="RefSeq" id="XP_060034218.1"/>
    </source>
</evidence>
<dbReference type="InterPro" id="IPR040357">
    <property type="entry name" value="Vma22/CCDC115"/>
</dbReference>
<dbReference type="RefSeq" id="XP_060034218.1">
    <property type="nucleotide sequence ID" value="XM_060178235.1"/>
</dbReference>
<evidence type="ECO:0000313" key="2">
    <source>
        <dbReference type="Proteomes" id="UP001652624"/>
    </source>
</evidence>
<dbReference type="Pfam" id="PF21730">
    <property type="entry name" value="Vma22_CCDC115"/>
    <property type="match status" value="1"/>
</dbReference>
<protein>
    <recommendedName>
        <fullName evidence="1">Vacuolar ATPase assembly protein VMA22</fullName>
    </recommendedName>
</protein>
<keyword evidence="2" id="KW-1185">Reference proteome</keyword>
<dbReference type="Gene3D" id="1.10.287.3240">
    <property type="match status" value="1"/>
</dbReference>